<dbReference type="AlphaFoldDB" id="A0A6N2N5T5"/>
<reference evidence="1" key="1">
    <citation type="submission" date="2019-03" db="EMBL/GenBank/DDBJ databases">
        <authorList>
            <person name="Mank J."/>
            <person name="Almeida P."/>
        </authorList>
    </citation>
    <scope>NUCLEOTIDE SEQUENCE</scope>
    <source>
        <strain evidence="1">78183</strain>
    </source>
</reference>
<organism evidence="1">
    <name type="scientific">Salix viminalis</name>
    <name type="common">Common osier</name>
    <name type="synonym">Basket willow</name>
    <dbReference type="NCBI Taxonomy" id="40686"/>
    <lineage>
        <taxon>Eukaryota</taxon>
        <taxon>Viridiplantae</taxon>
        <taxon>Streptophyta</taxon>
        <taxon>Embryophyta</taxon>
        <taxon>Tracheophyta</taxon>
        <taxon>Spermatophyta</taxon>
        <taxon>Magnoliopsida</taxon>
        <taxon>eudicotyledons</taxon>
        <taxon>Gunneridae</taxon>
        <taxon>Pentapetalae</taxon>
        <taxon>rosids</taxon>
        <taxon>fabids</taxon>
        <taxon>Malpighiales</taxon>
        <taxon>Salicaceae</taxon>
        <taxon>Saliceae</taxon>
        <taxon>Salix</taxon>
    </lineage>
</organism>
<dbReference type="EMBL" id="CAADRP010002151">
    <property type="protein sequence ID" value="VFU62264.1"/>
    <property type="molecule type" value="Genomic_DNA"/>
</dbReference>
<protein>
    <submittedName>
        <fullName evidence="1">Uncharacterized protein</fullName>
    </submittedName>
</protein>
<proteinExistence type="predicted"/>
<gene>
    <name evidence="1" type="ORF">SVIM_LOCUS470381</name>
</gene>
<evidence type="ECO:0000313" key="1">
    <source>
        <dbReference type="EMBL" id="VFU62264.1"/>
    </source>
</evidence>
<accession>A0A6N2N5T5</accession>
<sequence length="74" mass="8754">MDEETSDTMNLDLNLGPGPEAELELEAPNEAVNLADWVDDPIERIREAVRIRAQQHRRWRQFQLPLQLKAFRWN</sequence>
<name>A0A6N2N5T5_SALVM</name>